<dbReference type="OrthoDB" id="512356at2759"/>
<comment type="similarity">
    <text evidence="1">Belongs to the FAM98 family.</text>
</comment>
<comment type="caution">
    <text evidence="3">The sequence shown here is derived from an EMBL/GenBank/DDBJ whole genome shotgun (WGS) entry which is preliminary data.</text>
</comment>
<dbReference type="GO" id="GO:0072669">
    <property type="term" value="C:tRNA-splicing ligase complex"/>
    <property type="evidence" value="ECO:0007669"/>
    <property type="project" value="TreeGrafter"/>
</dbReference>
<dbReference type="AlphaFoldDB" id="A0A8J1U5M8"/>
<dbReference type="Proteomes" id="UP000749559">
    <property type="component" value="Unassembled WGS sequence"/>
</dbReference>
<name>A0A8J1U5M8_OWEFU</name>
<feature type="region of interest" description="Disordered" evidence="2">
    <location>
        <begin position="306"/>
        <end position="444"/>
    </location>
</feature>
<accession>A0A8J1U5M8</accession>
<protein>
    <submittedName>
        <fullName evidence="3">Uncharacterized protein</fullName>
    </submittedName>
</protein>
<dbReference type="PANTHER" id="PTHR31353:SF1">
    <property type="entry name" value="PROTEIN FAM98B"/>
    <property type="match status" value="1"/>
</dbReference>
<evidence type="ECO:0000313" key="3">
    <source>
        <dbReference type="EMBL" id="CAH1792036.1"/>
    </source>
</evidence>
<dbReference type="EMBL" id="CAIIXF020000008">
    <property type="protein sequence ID" value="CAH1792036.1"/>
    <property type="molecule type" value="Genomic_DNA"/>
</dbReference>
<reference evidence="3" key="1">
    <citation type="submission" date="2022-03" db="EMBL/GenBank/DDBJ databases">
        <authorList>
            <person name="Martin C."/>
        </authorList>
    </citation>
    <scope>NUCLEOTIDE SEQUENCE</scope>
</reference>
<sequence>MENDILDSLEDLGYTGPLIDENTLYSAVDAGAPTPEFTHLVAWLSTDLCGFCKIEENVGAITSSDDCGNFLLELSGFLRELGCPYPALSDGPINQRLESKENKLQLLDYLCTELQAMRVVATSKPEMFTSAMQVEVQAESDMANYMKNMLMALGFPKPPASITSFQLFSKIEAKIKELLNKLPADHLGKPLLKVRLSDKQWATLEEINSALLKEYETRRSMILKRLDVTIQSFKWSDKAKHKEDLVASKYQPIRKLLTSKSSVQVGALLSARDDLLKIEKTSNAEIRERTKCEINKVLIGRVPDRGGRTLEMEAPPPEMPSFMKRSDAPRGGGRGGRGGGRGGEGGGYRGGGRGDQQGGGGRGGRVQGGWGGDRPQSGGGGWGGGGNDQQQQGGGAGLAFFGGGGGGGGGGGYPGGGGGGGPRGGGGRGRGGGRGGRGGRGRQY</sequence>
<dbReference type="PANTHER" id="PTHR31353">
    <property type="entry name" value="FAM98"/>
    <property type="match status" value="1"/>
</dbReference>
<feature type="compositionally biased region" description="Gly residues" evidence="2">
    <location>
        <begin position="330"/>
        <end position="436"/>
    </location>
</feature>
<evidence type="ECO:0000256" key="1">
    <source>
        <dbReference type="ARBA" id="ARBA00007218"/>
    </source>
</evidence>
<gene>
    <name evidence="3" type="ORF">OFUS_LOCUS17060</name>
</gene>
<evidence type="ECO:0000256" key="2">
    <source>
        <dbReference type="SAM" id="MobiDB-lite"/>
    </source>
</evidence>
<organism evidence="3 4">
    <name type="scientific">Owenia fusiformis</name>
    <name type="common">Polychaete worm</name>
    <dbReference type="NCBI Taxonomy" id="6347"/>
    <lineage>
        <taxon>Eukaryota</taxon>
        <taxon>Metazoa</taxon>
        <taxon>Spiralia</taxon>
        <taxon>Lophotrochozoa</taxon>
        <taxon>Annelida</taxon>
        <taxon>Polychaeta</taxon>
        <taxon>Sedentaria</taxon>
        <taxon>Canalipalpata</taxon>
        <taxon>Sabellida</taxon>
        <taxon>Oweniida</taxon>
        <taxon>Oweniidae</taxon>
        <taxon>Owenia</taxon>
    </lineage>
</organism>
<dbReference type="Pfam" id="PF10239">
    <property type="entry name" value="DUF2465"/>
    <property type="match status" value="1"/>
</dbReference>
<keyword evidence="4" id="KW-1185">Reference proteome</keyword>
<proteinExistence type="inferred from homology"/>
<evidence type="ECO:0000313" key="4">
    <source>
        <dbReference type="Proteomes" id="UP000749559"/>
    </source>
</evidence>
<dbReference type="InterPro" id="IPR018797">
    <property type="entry name" value="FAM98"/>
</dbReference>